<accession>A0ABW3K4F2</accession>
<reference evidence="2" key="1">
    <citation type="journal article" date="2019" name="Int. J. Syst. Evol. Microbiol.">
        <title>The Global Catalogue of Microorganisms (GCM) 10K type strain sequencing project: providing services to taxonomists for standard genome sequencing and annotation.</title>
        <authorList>
            <consortium name="The Broad Institute Genomics Platform"/>
            <consortium name="The Broad Institute Genome Sequencing Center for Infectious Disease"/>
            <person name="Wu L."/>
            <person name="Ma J."/>
        </authorList>
    </citation>
    <scope>NUCLEOTIDE SEQUENCE [LARGE SCALE GENOMIC DNA]</scope>
    <source>
        <strain evidence="2">CCUG 58938</strain>
    </source>
</reference>
<comment type="caution">
    <text evidence="1">The sequence shown here is derived from an EMBL/GenBank/DDBJ whole genome shotgun (WGS) entry which is preliminary data.</text>
</comment>
<dbReference type="RefSeq" id="WP_377579758.1">
    <property type="nucleotide sequence ID" value="NZ_JBHTKA010000004.1"/>
</dbReference>
<dbReference type="EMBL" id="JBHTKA010000004">
    <property type="protein sequence ID" value="MFD1000350.1"/>
    <property type="molecule type" value="Genomic_DNA"/>
</dbReference>
<dbReference type="PROSITE" id="PS51257">
    <property type="entry name" value="PROKAR_LIPOPROTEIN"/>
    <property type="match status" value="1"/>
</dbReference>
<keyword evidence="2" id="KW-1185">Reference proteome</keyword>
<sequence length="491" mass="54181">MQKYLSIALSIVLLWISSCDHDETKLQQAATEKKITITDLEHEPSVKELLSKVQGSSANGRISSLEIADAFFKYSEPDSGILNYTFRLPDDAPDYFENLVLSQYEDGFYGFIYRYIPDGPYKAGDSFKGTFQQYNLAGELIREITIPTAQDSAAAGGRVQLMNQCVRSIEQTCTTIYEVETRTDYPCHCQYDHKTEVSSVCTFSFNRGWCDDMIAAPPAGGGGTYVGSSDAAPRSGGLGGNTSAPKPVKNPVVVVPEPGFDDITFNNVKSPCLVRVIKNLMRKDFKNKINRLAMTKFVEMGMAVNLDFNEAINIKNEKGQTSHAATSPVFSIDSEGNTHVTINLNSSTLPGTSELFQIITIYHESVHGIFKVLNTGAYVTDKGESKFKYYREMNTAEQHEVIASTDVVGHIVDAVSDIYGQKLSQTEEAEVAAMVLYGISGVEQTTNFKTSLSKWNLNMAKIATIGEKNERVVYDANNNLIRMGGKECNNE</sequence>
<gene>
    <name evidence="1" type="ORF">ACFQ21_13590</name>
</gene>
<name>A0ABW3K4F2_9BACT</name>
<dbReference type="Proteomes" id="UP001597112">
    <property type="component" value="Unassembled WGS sequence"/>
</dbReference>
<protein>
    <submittedName>
        <fullName evidence="1">Uncharacterized protein</fullName>
    </submittedName>
</protein>
<proteinExistence type="predicted"/>
<evidence type="ECO:0000313" key="1">
    <source>
        <dbReference type="EMBL" id="MFD1000350.1"/>
    </source>
</evidence>
<evidence type="ECO:0000313" key="2">
    <source>
        <dbReference type="Proteomes" id="UP001597112"/>
    </source>
</evidence>
<organism evidence="1 2">
    <name type="scientific">Ohtaekwangia kribbensis</name>
    <dbReference type="NCBI Taxonomy" id="688913"/>
    <lineage>
        <taxon>Bacteria</taxon>
        <taxon>Pseudomonadati</taxon>
        <taxon>Bacteroidota</taxon>
        <taxon>Cytophagia</taxon>
        <taxon>Cytophagales</taxon>
        <taxon>Fulvivirgaceae</taxon>
        <taxon>Ohtaekwangia</taxon>
    </lineage>
</organism>